<keyword evidence="4 5" id="KW-0472">Membrane</keyword>
<dbReference type="RefSeq" id="WP_303645272.1">
    <property type="nucleotide sequence ID" value="NZ_JAJCVJ010000002.1"/>
</dbReference>
<dbReference type="InterPro" id="IPR032808">
    <property type="entry name" value="DoxX"/>
</dbReference>
<feature type="transmembrane region" description="Helical" evidence="5">
    <location>
        <begin position="114"/>
        <end position="133"/>
    </location>
</feature>
<dbReference type="PANTHER" id="PTHR36974">
    <property type="entry name" value="MEMBRANE PROTEIN-RELATED"/>
    <property type="match status" value="1"/>
</dbReference>
<dbReference type="AlphaFoldDB" id="A0ABD5RD18"/>
<accession>A0ABD5RD18</accession>
<keyword evidence="3 5" id="KW-1133">Transmembrane helix</keyword>
<organism evidence="6 7">
    <name type="scientific">Salinirubrum litoreum</name>
    <dbReference type="NCBI Taxonomy" id="1126234"/>
    <lineage>
        <taxon>Archaea</taxon>
        <taxon>Methanobacteriati</taxon>
        <taxon>Methanobacteriota</taxon>
        <taxon>Stenosarchaea group</taxon>
        <taxon>Halobacteria</taxon>
        <taxon>Halobacteriales</taxon>
        <taxon>Haloferacaceae</taxon>
        <taxon>Salinirubrum</taxon>
    </lineage>
</organism>
<dbReference type="Proteomes" id="UP001596201">
    <property type="component" value="Unassembled WGS sequence"/>
</dbReference>
<dbReference type="PANTHER" id="PTHR36974:SF1">
    <property type="entry name" value="DOXX FAMILY MEMBRANE PROTEIN"/>
    <property type="match status" value="1"/>
</dbReference>
<keyword evidence="7" id="KW-1185">Reference proteome</keyword>
<name>A0ABD5RD18_9EURY</name>
<evidence type="ECO:0000313" key="7">
    <source>
        <dbReference type="Proteomes" id="UP001596201"/>
    </source>
</evidence>
<evidence type="ECO:0000256" key="1">
    <source>
        <dbReference type="ARBA" id="ARBA00004141"/>
    </source>
</evidence>
<feature type="transmembrane region" description="Helical" evidence="5">
    <location>
        <begin position="75"/>
        <end position="94"/>
    </location>
</feature>
<comment type="caution">
    <text evidence="6">The sequence shown here is derived from an EMBL/GenBank/DDBJ whole genome shotgun (WGS) entry which is preliminary data.</text>
</comment>
<evidence type="ECO:0000256" key="4">
    <source>
        <dbReference type="ARBA" id="ARBA00023136"/>
    </source>
</evidence>
<dbReference type="GO" id="GO:0016020">
    <property type="term" value="C:membrane"/>
    <property type="evidence" value="ECO:0007669"/>
    <property type="project" value="UniProtKB-SubCell"/>
</dbReference>
<dbReference type="Pfam" id="PF07681">
    <property type="entry name" value="DoxX"/>
    <property type="match status" value="1"/>
</dbReference>
<protein>
    <submittedName>
        <fullName evidence="6">DoxX family membrane protein</fullName>
    </submittedName>
</protein>
<feature type="transmembrane region" description="Helical" evidence="5">
    <location>
        <begin position="51"/>
        <end position="68"/>
    </location>
</feature>
<proteinExistence type="predicted"/>
<dbReference type="EMBL" id="JBHSKX010000002">
    <property type="protein sequence ID" value="MFC5367899.1"/>
    <property type="molecule type" value="Genomic_DNA"/>
</dbReference>
<evidence type="ECO:0000313" key="6">
    <source>
        <dbReference type="EMBL" id="MFC5367899.1"/>
    </source>
</evidence>
<feature type="transmembrane region" description="Helical" evidence="5">
    <location>
        <begin position="15"/>
        <end position="31"/>
    </location>
</feature>
<evidence type="ECO:0000256" key="5">
    <source>
        <dbReference type="SAM" id="Phobius"/>
    </source>
</evidence>
<evidence type="ECO:0000256" key="2">
    <source>
        <dbReference type="ARBA" id="ARBA00022692"/>
    </source>
</evidence>
<keyword evidence="2 5" id="KW-0812">Transmembrane</keyword>
<sequence>MTVPTTTLARLKRPLRYLMGGLYVLAGITHFRAPDTYERIVPPQFPAPRTLVYLSGVAEILLGVGVLFERTRRESAFGLIALLVAVFPANVYMATSDDVELGAVPDEYRDLSNLALWARLPLQAVLVAWAWWYTDE</sequence>
<reference evidence="6 7" key="1">
    <citation type="journal article" date="2019" name="Int. J. Syst. Evol. Microbiol.">
        <title>The Global Catalogue of Microorganisms (GCM) 10K type strain sequencing project: providing services to taxonomists for standard genome sequencing and annotation.</title>
        <authorList>
            <consortium name="The Broad Institute Genomics Platform"/>
            <consortium name="The Broad Institute Genome Sequencing Center for Infectious Disease"/>
            <person name="Wu L."/>
            <person name="Ma J."/>
        </authorList>
    </citation>
    <scope>NUCLEOTIDE SEQUENCE [LARGE SCALE GENOMIC DNA]</scope>
    <source>
        <strain evidence="6 7">CGMCC 1.12237</strain>
    </source>
</reference>
<comment type="subcellular location">
    <subcellularLocation>
        <location evidence="1">Membrane</location>
        <topology evidence="1">Multi-pass membrane protein</topology>
    </subcellularLocation>
</comment>
<evidence type="ECO:0000256" key="3">
    <source>
        <dbReference type="ARBA" id="ARBA00022989"/>
    </source>
</evidence>
<gene>
    <name evidence="6" type="ORF">ACFPJ5_13255</name>
</gene>